<dbReference type="Proteomes" id="UP000653730">
    <property type="component" value="Unassembled WGS sequence"/>
</dbReference>
<evidence type="ECO:0000313" key="2">
    <source>
        <dbReference type="EMBL" id="MBC9797451.1"/>
    </source>
</evidence>
<dbReference type="Pfam" id="PF19868">
    <property type="entry name" value="DUF6341"/>
    <property type="match status" value="1"/>
</dbReference>
<keyword evidence="2" id="KW-0328">Glycosyltransferase</keyword>
<keyword evidence="2" id="KW-0808">Transferase</keyword>
<dbReference type="InterPro" id="IPR045922">
    <property type="entry name" value="DUF6341"/>
</dbReference>
<protein>
    <submittedName>
        <fullName evidence="2">Uracil phosphoribosyltransferase</fullName>
    </submittedName>
</protein>
<evidence type="ECO:0000313" key="3">
    <source>
        <dbReference type="Proteomes" id="UP000653730"/>
    </source>
</evidence>
<proteinExistence type="predicted"/>
<accession>A0A926JUJ5</accession>
<sequence>MKDFFEGIQYLFEDILFVPIHALRKLELESWWAANTLNWIFMIICMVALVYWVLQLKKFNDAGEEDKSVSAHSFLK</sequence>
<gene>
    <name evidence="2" type="ORF">IBL28_15860</name>
</gene>
<comment type="caution">
    <text evidence="2">The sequence shown here is derived from an EMBL/GenBank/DDBJ whole genome shotgun (WGS) entry which is preliminary data.</text>
</comment>
<dbReference type="RefSeq" id="WP_187966595.1">
    <property type="nucleotide sequence ID" value="NZ_JACVDC010000059.1"/>
</dbReference>
<organism evidence="2 3">
    <name type="scientific">Sinomicrobium weinanense</name>
    <dbReference type="NCBI Taxonomy" id="2842200"/>
    <lineage>
        <taxon>Bacteria</taxon>
        <taxon>Pseudomonadati</taxon>
        <taxon>Bacteroidota</taxon>
        <taxon>Flavobacteriia</taxon>
        <taxon>Flavobacteriales</taxon>
        <taxon>Flavobacteriaceae</taxon>
        <taxon>Sinomicrobium</taxon>
    </lineage>
</organism>
<keyword evidence="1" id="KW-0472">Membrane</keyword>
<feature type="transmembrane region" description="Helical" evidence="1">
    <location>
        <begin position="36"/>
        <end position="54"/>
    </location>
</feature>
<evidence type="ECO:0000256" key="1">
    <source>
        <dbReference type="SAM" id="Phobius"/>
    </source>
</evidence>
<dbReference type="AlphaFoldDB" id="A0A926JUJ5"/>
<dbReference type="GO" id="GO:0016757">
    <property type="term" value="F:glycosyltransferase activity"/>
    <property type="evidence" value="ECO:0007669"/>
    <property type="project" value="UniProtKB-KW"/>
</dbReference>
<dbReference type="EMBL" id="JACVDC010000059">
    <property type="protein sequence ID" value="MBC9797451.1"/>
    <property type="molecule type" value="Genomic_DNA"/>
</dbReference>
<reference evidence="2 3" key="1">
    <citation type="submission" date="2020-09" db="EMBL/GenBank/DDBJ databases">
        <title>Sinomicrobium weinanense sp. nov., a halophilic bacteria isolated from saline-alkali soil.</title>
        <authorList>
            <person name="Wu P."/>
            <person name="Ren H."/>
            <person name="Mei Y."/>
            <person name="Liang Y."/>
            <person name="Chen Z."/>
        </authorList>
    </citation>
    <scope>NUCLEOTIDE SEQUENCE [LARGE SCALE GENOMIC DNA]</scope>
    <source>
        <strain evidence="2 3">FJxs</strain>
    </source>
</reference>
<keyword evidence="1" id="KW-1133">Transmembrane helix</keyword>
<keyword evidence="1" id="KW-0812">Transmembrane</keyword>
<keyword evidence="3" id="KW-1185">Reference proteome</keyword>
<name>A0A926JUJ5_9FLAO</name>